<dbReference type="Gene3D" id="2.60.120.260">
    <property type="entry name" value="Galactose-binding domain-like"/>
    <property type="match status" value="1"/>
</dbReference>
<organism evidence="3 4">
    <name type="scientific">Roseiterribacter gracilis</name>
    <dbReference type="NCBI Taxonomy" id="2812848"/>
    <lineage>
        <taxon>Bacteria</taxon>
        <taxon>Pseudomonadati</taxon>
        <taxon>Pseudomonadota</taxon>
        <taxon>Alphaproteobacteria</taxon>
        <taxon>Rhodospirillales</taxon>
        <taxon>Roseiterribacteraceae</taxon>
        <taxon>Roseiterribacter</taxon>
    </lineage>
</organism>
<dbReference type="PANTHER" id="PTHR43056:SF10">
    <property type="entry name" value="COCE_NOND FAMILY, PUTATIVE (AFU_ORTHOLOGUE AFUA_7G00600)-RELATED"/>
    <property type="match status" value="1"/>
</dbReference>
<dbReference type="Proteomes" id="UP000681075">
    <property type="component" value="Unassembled WGS sequence"/>
</dbReference>
<evidence type="ECO:0000313" key="3">
    <source>
        <dbReference type="EMBL" id="GIL39692.1"/>
    </source>
</evidence>
<dbReference type="Pfam" id="PF02129">
    <property type="entry name" value="Peptidase_S15"/>
    <property type="match status" value="1"/>
</dbReference>
<keyword evidence="1" id="KW-0378">Hydrolase</keyword>
<proteinExistence type="predicted"/>
<dbReference type="InterPro" id="IPR029058">
    <property type="entry name" value="AB_hydrolase_fold"/>
</dbReference>
<dbReference type="Pfam" id="PF08530">
    <property type="entry name" value="PepX_C"/>
    <property type="match status" value="1"/>
</dbReference>
<keyword evidence="4" id="KW-1185">Reference proteome</keyword>
<sequence>MPDIPEKFDRTVQSADYIKRDVMIAMRDGVKLHTVIVIPKGAKNAPILLTRTPYNANQKLERTASFNRAARLQLDDELFTSDGYIRVYQDVRGKWGSEGDYLMTRPLVGPLNNTQVDHSTDAYDTIEWLVKNLPESNGKVGITGSSYDGFTTVMAMINPHPALKVAAPMCPMIDGWMGDDWFHNGAFRMTNLDYIYDQTSGRQSSWGKMPHPGRDDYESYRAAGAAGESAKRVGLDQLPFWRKIVEHPAYDSFWQNQALDKILAQKPLAVPTMWITSIWDQEDIYGGIAAYRATEPKDTNNDKNFLVMGPWRHSGAKGDGDKLGLIKFDGDTAAQFRRDVLKPFLDMYLKDGAPKADIAPVIAYETGTNRWTRYKSWPLACEKGCETTSKPIYLQAGFKLGFDKPTTDTANDHDDYFSDPNKPVPNWPRPVQLKNADDWRRWLLQDQRFVADRPDVLSYVSDVLTEPMHIAGLPMVNLLASTTGTDSDWIVKLIDVYPEDVPSQLELGGYQLMVAADIFRGRYRDSLEKPTAIPSDKVQRYRFTLPNSNHVFLPGHRVMVQIQSSWFPVYDRNPQSFVPNILLAQPTDYKVALQRIFHSASSASSIELPIVR</sequence>
<dbReference type="InterPro" id="IPR005674">
    <property type="entry name" value="CocE/Ser_esterase"/>
</dbReference>
<gene>
    <name evidence="3" type="primary">gaa_1</name>
    <name evidence="3" type="ORF">TMPK1_19290</name>
</gene>
<feature type="domain" description="Xaa-Pro dipeptidyl-peptidase C-terminal" evidence="2">
    <location>
        <begin position="342"/>
        <end position="607"/>
    </location>
</feature>
<protein>
    <submittedName>
        <fullName evidence="3">Glutaryl-7-ACA acylase</fullName>
    </submittedName>
</protein>
<dbReference type="InterPro" id="IPR050585">
    <property type="entry name" value="Xaa-Pro_dipeptidyl-ppase/CocE"/>
</dbReference>
<name>A0A8S8XC95_9PROT</name>
<dbReference type="AlphaFoldDB" id="A0A8S8XC95"/>
<comment type="caution">
    <text evidence="3">The sequence shown here is derived from an EMBL/GenBank/DDBJ whole genome shotgun (WGS) entry which is preliminary data.</text>
</comment>
<evidence type="ECO:0000313" key="4">
    <source>
        <dbReference type="Proteomes" id="UP000681075"/>
    </source>
</evidence>
<dbReference type="InterPro" id="IPR008979">
    <property type="entry name" value="Galactose-bd-like_sf"/>
</dbReference>
<dbReference type="NCBIfam" id="TIGR00976">
    <property type="entry name" value="CocE_NonD"/>
    <property type="match status" value="1"/>
</dbReference>
<reference evidence="3" key="1">
    <citation type="submission" date="2021-02" db="EMBL/GenBank/DDBJ databases">
        <title>Genome sequence of Rhodospirillales sp. strain TMPK1 isolated from soil.</title>
        <authorList>
            <person name="Nakai R."/>
            <person name="Kusada H."/>
            <person name="Tamaki H."/>
        </authorList>
    </citation>
    <scope>NUCLEOTIDE SEQUENCE</scope>
    <source>
        <strain evidence="3">TMPK1</strain>
    </source>
</reference>
<evidence type="ECO:0000256" key="1">
    <source>
        <dbReference type="ARBA" id="ARBA00022801"/>
    </source>
</evidence>
<dbReference type="EMBL" id="BOPV01000001">
    <property type="protein sequence ID" value="GIL39692.1"/>
    <property type="molecule type" value="Genomic_DNA"/>
</dbReference>
<dbReference type="GO" id="GO:0008239">
    <property type="term" value="F:dipeptidyl-peptidase activity"/>
    <property type="evidence" value="ECO:0007669"/>
    <property type="project" value="InterPro"/>
</dbReference>
<dbReference type="InterPro" id="IPR013736">
    <property type="entry name" value="Xaa-Pro_dipept_C"/>
</dbReference>
<dbReference type="SMART" id="SM00939">
    <property type="entry name" value="PepX_C"/>
    <property type="match status" value="1"/>
</dbReference>
<dbReference type="PANTHER" id="PTHR43056">
    <property type="entry name" value="PEPTIDASE S9 PROLYL OLIGOPEPTIDASE"/>
    <property type="match status" value="1"/>
</dbReference>
<dbReference type="Gene3D" id="3.40.50.1820">
    <property type="entry name" value="alpha/beta hydrolase"/>
    <property type="match status" value="1"/>
</dbReference>
<accession>A0A8S8XC95</accession>
<evidence type="ECO:0000259" key="2">
    <source>
        <dbReference type="SMART" id="SM00939"/>
    </source>
</evidence>
<dbReference type="InterPro" id="IPR000383">
    <property type="entry name" value="Xaa-Pro-like_dom"/>
</dbReference>
<dbReference type="Gene3D" id="1.10.3020.10">
    <property type="entry name" value="alpha-amino acid ester hydrolase ( Helical cap domain)"/>
    <property type="match status" value="1"/>
</dbReference>
<dbReference type="SUPFAM" id="SSF53474">
    <property type="entry name" value="alpha/beta-Hydrolases"/>
    <property type="match status" value="1"/>
</dbReference>
<dbReference type="SUPFAM" id="SSF49785">
    <property type="entry name" value="Galactose-binding domain-like"/>
    <property type="match status" value="1"/>
</dbReference>